<dbReference type="Gene3D" id="1.20.1740.10">
    <property type="entry name" value="Amino acid/polyamine transporter I"/>
    <property type="match status" value="1"/>
</dbReference>
<evidence type="ECO:0000256" key="2">
    <source>
        <dbReference type="ARBA" id="ARBA00006983"/>
    </source>
</evidence>
<evidence type="ECO:0000256" key="7">
    <source>
        <dbReference type="ARBA" id="ARBA00023136"/>
    </source>
</evidence>
<dbReference type="RefSeq" id="XP_018734729.1">
    <property type="nucleotide sequence ID" value="XM_018882122.1"/>
</dbReference>
<keyword evidence="5" id="KW-0029">Amino-acid transport</keyword>
<proteinExistence type="inferred from homology"/>
<organism evidence="10 11">
    <name type="scientific">Sugiyamaella lignohabitans</name>
    <dbReference type="NCBI Taxonomy" id="796027"/>
    <lineage>
        <taxon>Eukaryota</taxon>
        <taxon>Fungi</taxon>
        <taxon>Dikarya</taxon>
        <taxon>Ascomycota</taxon>
        <taxon>Saccharomycotina</taxon>
        <taxon>Dipodascomycetes</taxon>
        <taxon>Dipodascales</taxon>
        <taxon>Trichomonascaceae</taxon>
        <taxon>Sugiyamaella</taxon>
    </lineage>
</organism>
<dbReference type="PANTHER" id="PTHR43341">
    <property type="entry name" value="AMINO ACID PERMEASE"/>
    <property type="match status" value="1"/>
</dbReference>
<dbReference type="GeneID" id="30037205"/>
<accession>A0A167CYA8</accession>
<dbReference type="Pfam" id="PF00324">
    <property type="entry name" value="AA_permease"/>
    <property type="match status" value="1"/>
</dbReference>
<evidence type="ECO:0000313" key="11">
    <source>
        <dbReference type="Proteomes" id="UP000189580"/>
    </source>
</evidence>
<feature type="domain" description="Amino acid permease/ SLC12A" evidence="9">
    <location>
        <begin position="50"/>
        <end position="226"/>
    </location>
</feature>
<gene>
    <name evidence="10" type="primary">AGP3</name>
    <name evidence="10" type="ORF">AWJ20_501</name>
</gene>
<keyword evidence="11" id="KW-1185">Reference proteome</keyword>
<dbReference type="AlphaFoldDB" id="A0A167CYA8"/>
<comment type="subcellular location">
    <subcellularLocation>
        <location evidence="1">Membrane</location>
        <topology evidence="1">Multi-pass membrane protein</topology>
    </subcellularLocation>
</comment>
<evidence type="ECO:0000256" key="5">
    <source>
        <dbReference type="ARBA" id="ARBA00022970"/>
    </source>
</evidence>
<feature type="transmembrane region" description="Helical" evidence="8">
    <location>
        <begin position="160"/>
        <end position="181"/>
    </location>
</feature>
<dbReference type="PROSITE" id="PS00218">
    <property type="entry name" value="AMINO_ACID_PERMEASE_1"/>
    <property type="match status" value="1"/>
</dbReference>
<feature type="transmembrane region" description="Helical" evidence="8">
    <location>
        <begin position="72"/>
        <end position="92"/>
    </location>
</feature>
<feature type="transmembrane region" description="Helical" evidence="8">
    <location>
        <begin position="127"/>
        <end position="148"/>
    </location>
</feature>
<dbReference type="GO" id="GO:0015171">
    <property type="term" value="F:amino acid transmembrane transporter activity"/>
    <property type="evidence" value="ECO:0007669"/>
    <property type="project" value="TreeGrafter"/>
</dbReference>
<evidence type="ECO:0000256" key="4">
    <source>
        <dbReference type="ARBA" id="ARBA00022692"/>
    </source>
</evidence>
<dbReference type="GO" id="GO:0016020">
    <property type="term" value="C:membrane"/>
    <property type="evidence" value="ECO:0007669"/>
    <property type="project" value="UniProtKB-SubCell"/>
</dbReference>
<dbReference type="EMBL" id="CP014501">
    <property type="protein sequence ID" value="ANB12252.1"/>
    <property type="molecule type" value="Genomic_DNA"/>
</dbReference>
<evidence type="ECO:0000259" key="9">
    <source>
        <dbReference type="Pfam" id="PF00324"/>
    </source>
</evidence>
<keyword evidence="7 8" id="KW-0472">Membrane</keyword>
<evidence type="ECO:0000256" key="3">
    <source>
        <dbReference type="ARBA" id="ARBA00022448"/>
    </source>
</evidence>
<keyword evidence="4 8" id="KW-0812">Transmembrane</keyword>
<evidence type="ECO:0000256" key="1">
    <source>
        <dbReference type="ARBA" id="ARBA00004141"/>
    </source>
</evidence>
<feature type="transmembrane region" description="Helical" evidence="8">
    <location>
        <begin position="193"/>
        <end position="218"/>
    </location>
</feature>
<feature type="transmembrane region" description="Helical" evidence="8">
    <location>
        <begin position="49"/>
        <end position="66"/>
    </location>
</feature>
<name>A0A167CYA8_9ASCO</name>
<dbReference type="KEGG" id="slb:AWJ20_501"/>
<dbReference type="PANTHER" id="PTHR43341:SF26">
    <property type="entry name" value="GENERAL AMINO ACID PERMEASE AGP3"/>
    <property type="match status" value="1"/>
</dbReference>
<dbReference type="InterPro" id="IPR004840">
    <property type="entry name" value="Amino_acid_permease_CS"/>
</dbReference>
<dbReference type="InterPro" id="IPR004841">
    <property type="entry name" value="AA-permease/SLC12A_dom"/>
</dbReference>
<keyword evidence="3" id="KW-0813">Transport</keyword>
<sequence length="232" mass="25466">MDSKDHIAAFSTTSTSEDGASVYEVDQARDVSGDILDSGLRRGLKGRQFLMIALGSIVGPGCYYGLGYTISLAGPVGNLVGFAILGIFVWILMQCVGEITCLFPVAGGFIELAATHVDPALSFSMSWLYYIMWSVFLAADWNTATLVLQYWIPTDKVPMWAWLLIFWAFFSVLTTLGVGVYGEMEYFFGMAKFASLIILFFISILANVGAFGNGYVGFKYWEAPTGKYLKSV</sequence>
<reference evidence="10 11" key="1">
    <citation type="submission" date="2016-02" db="EMBL/GenBank/DDBJ databases">
        <title>Complete genome sequence and transcriptome regulation of the pentose utilising yeast Sugiyamaella lignohabitans.</title>
        <authorList>
            <person name="Bellasio M."/>
            <person name="Peymann A."/>
            <person name="Valli M."/>
            <person name="Sipitzky M."/>
            <person name="Graf A."/>
            <person name="Sauer M."/>
            <person name="Marx H."/>
            <person name="Mattanovich D."/>
        </authorList>
    </citation>
    <scope>NUCLEOTIDE SEQUENCE [LARGE SCALE GENOMIC DNA]</scope>
    <source>
        <strain evidence="10 11">CBS 10342</strain>
    </source>
</reference>
<keyword evidence="6 8" id="KW-1133">Transmembrane helix</keyword>
<protein>
    <submittedName>
        <fullName evidence="10">Agp3p</fullName>
    </submittedName>
</protein>
<evidence type="ECO:0000256" key="6">
    <source>
        <dbReference type="ARBA" id="ARBA00022989"/>
    </source>
</evidence>
<comment type="similarity">
    <text evidence="2">Belongs to the amino acid-polyamine-organocation (APC) superfamily. YAT (TC 2.A.3.10) family.</text>
</comment>
<dbReference type="OrthoDB" id="3900342at2759"/>
<evidence type="ECO:0000313" key="10">
    <source>
        <dbReference type="EMBL" id="ANB12252.1"/>
    </source>
</evidence>
<evidence type="ECO:0000256" key="8">
    <source>
        <dbReference type="SAM" id="Phobius"/>
    </source>
</evidence>
<dbReference type="Proteomes" id="UP000189580">
    <property type="component" value="Chromosome a"/>
</dbReference>
<dbReference type="InterPro" id="IPR050524">
    <property type="entry name" value="APC_YAT"/>
</dbReference>